<organism evidence="2 3">
    <name type="scientific">Saonia flava</name>
    <dbReference type="NCBI Taxonomy" id="523696"/>
    <lineage>
        <taxon>Bacteria</taxon>
        <taxon>Pseudomonadati</taxon>
        <taxon>Bacteroidota</taxon>
        <taxon>Flavobacteriia</taxon>
        <taxon>Flavobacteriales</taxon>
        <taxon>Flavobacteriaceae</taxon>
        <taxon>Saonia</taxon>
    </lineage>
</organism>
<feature type="chain" id="PRO_5032395859" evidence="1">
    <location>
        <begin position="20"/>
        <end position="85"/>
    </location>
</feature>
<accession>A0A846QWN0</accession>
<proteinExistence type="predicted"/>
<reference evidence="2 3" key="1">
    <citation type="submission" date="2020-03" db="EMBL/GenBank/DDBJ databases">
        <title>Genomic Encyclopedia of Type Strains, Phase IV (KMG-IV): sequencing the most valuable type-strain genomes for metagenomic binning, comparative biology and taxonomic classification.</title>
        <authorList>
            <person name="Goeker M."/>
        </authorList>
    </citation>
    <scope>NUCLEOTIDE SEQUENCE [LARGE SCALE GENOMIC DNA]</scope>
    <source>
        <strain evidence="2 3">DSM 29762</strain>
    </source>
</reference>
<name>A0A846QWN0_9FLAO</name>
<keyword evidence="1" id="KW-0732">Signal</keyword>
<evidence type="ECO:0000256" key="1">
    <source>
        <dbReference type="SAM" id="SignalP"/>
    </source>
</evidence>
<sequence>MKTILTLIFVFVFGALAVAQDVKTDNKVNTSVNGITLSYSEPTISVFPEIKVYSDKGIARILLFKMDKLKKELAFKTKEGKPKWV</sequence>
<feature type="signal peptide" evidence="1">
    <location>
        <begin position="1"/>
        <end position="19"/>
    </location>
</feature>
<comment type="caution">
    <text evidence="2">The sequence shown here is derived from an EMBL/GenBank/DDBJ whole genome shotgun (WGS) entry which is preliminary data.</text>
</comment>
<keyword evidence="3" id="KW-1185">Reference proteome</keyword>
<gene>
    <name evidence="2" type="ORF">GGR42_002869</name>
</gene>
<evidence type="ECO:0000313" key="3">
    <source>
        <dbReference type="Proteomes" id="UP000590442"/>
    </source>
</evidence>
<evidence type="ECO:0000313" key="2">
    <source>
        <dbReference type="EMBL" id="NJB72378.1"/>
    </source>
</evidence>
<dbReference type="Proteomes" id="UP000590442">
    <property type="component" value="Unassembled WGS sequence"/>
</dbReference>
<dbReference type="RefSeq" id="WP_167965326.1">
    <property type="nucleotide sequence ID" value="NZ_JAATJJ010000002.1"/>
</dbReference>
<protein>
    <submittedName>
        <fullName evidence="2">Uncharacterized protein</fullName>
    </submittedName>
</protein>
<dbReference type="EMBL" id="JAATJJ010000002">
    <property type="protein sequence ID" value="NJB72378.1"/>
    <property type="molecule type" value="Genomic_DNA"/>
</dbReference>
<dbReference type="AlphaFoldDB" id="A0A846QWN0"/>